<evidence type="ECO:0000313" key="2">
    <source>
        <dbReference type="Proteomes" id="UP000183832"/>
    </source>
</evidence>
<name>A0A1J1IZ68_9DIPT</name>
<accession>A0A1J1IZ68</accession>
<reference evidence="1 2" key="1">
    <citation type="submission" date="2015-04" db="EMBL/GenBank/DDBJ databases">
        <authorList>
            <person name="Syromyatnikov M.Y."/>
            <person name="Popov V.N."/>
        </authorList>
    </citation>
    <scope>NUCLEOTIDE SEQUENCE [LARGE SCALE GENOMIC DNA]</scope>
</reference>
<proteinExistence type="predicted"/>
<gene>
    <name evidence="1" type="ORF">CLUMA_CG018524</name>
</gene>
<organism evidence="1 2">
    <name type="scientific">Clunio marinus</name>
    <dbReference type="NCBI Taxonomy" id="568069"/>
    <lineage>
        <taxon>Eukaryota</taxon>
        <taxon>Metazoa</taxon>
        <taxon>Ecdysozoa</taxon>
        <taxon>Arthropoda</taxon>
        <taxon>Hexapoda</taxon>
        <taxon>Insecta</taxon>
        <taxon>Pterygota</taxon>
        <taxon>Neoptera</taxon>
        <taxon>Endopterygota</taxon>
        <taxon>Diptera</taxon>
        <taxon>Nematocera</taxon>
        <taxon>Chironomoidea</taxon>
        <taxon>Chironomidae</taxon>
        <taxon>Clunio</taxon>
    </lineage>
</organism>
<protein>
    <submittedName>
        <fullName evidence="1">CLUMA_CG018524, isoform A</fullName>
    </submittedName>
</protein>
<dbReference type="Proteomes" id="UP000183832">
    <property type="component" value="Unassembled WGS sequence"/>
</dbReference>
<sequence>MRRRKWVERKQNFLIQTLEVFSVSPVTWEEDEESFFFRTHLHNWNNNDCEYLGSCQHNRLHLHFNVDGGNAFADFVVVPSNQDMSFSNTFRHKVALVIVMCPELSSNLSKFSRYFFYVLNDNETTEIEIIMGLFQMGDGSGMGLMMRLSVSSRDKMKSDELSNSRL</sequence>
<evidence type="ECO:0000313" key="1">
    <source>
        <dbReference type="EMBL" id="CRL04986.1"/>
    </source>
</evidence>
<keyword evidence="2" id="KW-1185">Reference proteome</keyword>
<dbReference type="EMBL" id="CVRI01000064">
    <property type="protein sequence ID" value="CRL04986.1"/>
    <property type="molecule type" value="Genomic_DNA"/>
</dbReference>
<dbReference type="AlphaFoldDB" id="A0A1J1IZ68"/>